<evidence type="ECO:0000256" key="1">
    <source>
        <dbReference type="SAM" id="Phobius"/>
    </source>
</evidence>
<comment type="caution">
    <text evidence="2">The sequence shown here is derived from an EMBL/GenBank/DDBJ whole genome shotgun (WGS) entry which is preliminary data.</text>
</comment>
<evidence type="ECO:0000313" key="2">
    <source>
        <dbReference type="EMBL" id="KKS59082.1"/>
    </source>
</evidence>
<proteinExistence type="predicted"/>
<keyword evidence="1" id="KW-0812">Transmembrane</keyword>
<dbReference type="STRING" id="1619142.UV26_C0030G0014"/>
<gene>
    <name evidence="2" type="ORF">UV26_C0030G0014</name>
</gene>
<dbReference type="Proteomes" id="UP000034678">
    <property type="component" value="Unassembled WGS sequence"/>
</dbReference>
<protein>
    <submittedName>
        <fullName evidence="2">Uncharacterized protein</fullName>
    </submittedName>
</protein>
<feature type="transmembrane region" description="Helical" evidence="1">
    <location>
        <begin position="12"/>
        <end position="35"/>
    </location>
</feature>
<dbReference type="EMBL" id="LCDU01000030">
    <property type="protein sequence ID" value="KKS59082.1"/>
    <property type="molecule type" value="Genomic_DNA"/>
</dbReference>
<reference evidence="2 3" key="1">
    <citation type="journal article" date="2015" name="Nature">
        <title>rRNA introns, odd ribosomes, and small enigmatic genomes across a large radiation of phyla.</title>
        <authorList>
            <person name="Brown C.T."/>
            <person name="Hug L.A."/>
            <person name="Thomas B.C."/>
            <person name="Sharon I."/>
            <person name="Castelle C.J."/>
            <person name="Singh A."/>
            <person name="Wilkins M.J."/>
            <person name="Williams K.H."/>
            <person name="Banfield J.F."/>
        </authorList>
    </citation>
    <scope>NUCLEOTIDE SEQUENCE [LARGE SCALE GENOMIC DNA]</scope>
</reference>
<keyword evidence="1" id="KW-0472">Membrane</keyword>
<keyword evidence="1" id="KW-1133">Transmembrane helix</keyword>
<organism evidence="2 3">
    <name type="scientific">candidate division WWE3 bacterium GW2011_GWF2_42_42</name>
    <dbReference type="NCBI Taxonomy" id="1619142"/>
    <lineage>
        <taxon>Bacteria</taxon>
        <taxon>Katanobacteria</taxon>
    </lineage>
</organism>
<accession>A0A0G1ADF4</accession>
<sequence>MKKLITIDTVDYTIIDMIALVTGSIICVWGCYALAHVVLR</sequence>
<dbReference type="AlphaFoldDB" id="A0A0G1ADF4"/>
<name>A0A0G1ADF4_UNCKA</name>
<evidence type="ECO:0000313" key="3">
    <source>
        <dbReference type="Proteomes" id="UP000034678"/>
    </source>
</evidence>